<feature type="transmembrane region" description="Helical" evidence="1">
    <location>
        <begin position="29"/>
        <end position="47"/>
    </location>
</feature>
<accession>A0A154BS43</accession>
<evidence type="ECO:0008006" key="4">
    <source>
        <dbReference type="Google" id="ProtNLM"/>
    </source>
</evidence>
<dbReference type="InterPro" id="IPR007047">
    <property type="entry name" value="Flp_Fap"/>
</dbReference>
<reference evidence="2 3" key="1">
    <citation type="submission" date="2016-02" db="EMBL/GenBank/DDBJ databases">
        <title>Anaerosporomusa subterraneum gen. nov., sp. nov., a spore-forming obligate anaerobe isolated from saprolite.</title>
        <authorList>
            <person name="Choi J.K."/>
            <person name="Shah M."/>
            <person name="Yee N."/>
        </authorList>
    </citation>
    <scope>NUCLEOTIDE SEQUENCE [LARGE SCALE GENOMIC DNA]</scope>
    <source>
        <strain evidence="2 3">RU4</strain>
    </source>
</reference>
<gene>
    <name evidence="2" type="ORF">AXX12_09715</name>
</gene>
<dbReference type="Pfam" id="PF04964">
    <property type="entry name" value="Flp_Fap"/>
    <property type="match status" value="1"/>
</dbReference>
<dbReference type="STRING" id="1794912.AXX12_09715"/>
<protein>
    <recommendedName>
        <fullName evidence="4">Pilus assembly protein</fullName>
    </recommendedName>
</protein>
<keyword evidence="3" id="KW-1185">Reference proteome</keyword>
<organism evidence="2 3">
    <name type="scientific">Anaerosporomusa subterranea</name>
    <dbReference type="NCBI Taxonomy" id="1794912"/>
    <lineage>
        <taxon>Bacteria</taxon>
        <taxon>Bacillati</taxon>
        <taxon>Bacillota</taxon>
        <taxon>Negativicutes</taxon>
        <taxon>Acetonemataceae</taxon>
        <taxon>Anaerosporomusa</taxon>
    </lineage>
</organism>
<evidence type="ECO:0000313" key="3">
    <source>
        <dbReference type="Proteomes" id="UP000076268"/>
    </source>
</evidence>
<proteinExistence type="predicted"/>
<name>A0A154BS43_ANASB</name>
<keyword evidence="1" id="KW-0812">Transmembrane</keyword>
<keyword evidence="1" id="KW-1133">Transmembrane helix</keyword>
<dbReference type="RefSeq" id="WP_066242569.1">
    <property type="nucleotide sequence ID" value="NZ_LSGP01000017.1"/>
</dbReference>
<dbReference type="AlphaFoldDB" id="A0A154BS43"/>
<evidence type="ECO:0000256" key="1">
    <source>
        <dbReference type="SAM" id="Phobius"/>
    </source>
</evidence>
<comment type="caution">
    <text evidence="2">The sequence shown here is derived from an EMBL/GenBank/DDBJ whole genome shotgun (WGS) entry which is preliminary data.</text>
</comment>
<keyword evidence="1" id="KW-0472">Membrane</keyword>
<dbReference type="EMBL" id="LSGP01000017">
    <property type="protein sequence ID" value="KYZ76685.1"/>
    <property type="molecule type" value="Genomic_DNA"/>
</dbReference>
<evidence type="ECO:0000313" key="2">
    <source>
        <dbReference type="EMBL" id="KYZ76685.1"/>
    </source>
</evidence>
<dbReference type="Proteomes" id="UP000076268">
    <property type="component" value="Unassembled WGS sequence"/>
</dbReference>
<sequence length="67" mass="7223">MEKLVRAMLMWDDAKQVLRNQKGQGMVEYGLILALVAVVAVATLTTLGTDLKAMFTTAGEKLKTAAP</sequence>